<evidence type="ECO:0000256" key="1">
    <source>
        <dbReference type="ARBA" id="ARBA00023015"/>
    </source>
</evidence>
<evidence type="ECO:0000256" key="3">
    <source>
        <dbReference type="ARBA" id="ARBA00023163"/>
    </source>
</evidence>
<dbReference type="Gene3D" id="1.10.10.60">
    <property type="entry name" value="Homeodomain-like"/>
    <property type="match status" value="1"/>
</dbReference>
<keyword evidence="3" id="KW-0804">Transcription</keyword>
<dbReference type="SUPFAM" id="SSF48498">
    <property type="entry name" value="Tetracyclin repressor-like, C-terminal domain"/>
    <property type="match status" value="1"/>
</dbReference>
<dbReference type="InterPro" id="IPR050109">
    <property type="entry name" value="HTH-type_TetR-like_transc_reg"/>
</dbReference>
<evidence type="ECO:0000256" key="2">
    <source>
        <dbReference type="ARBA" id="ARBA00023125"/>
    </source>
</evidence>
<dbReference type="RefSeq" id="WP_126701792.1">
    <property type="nucleotide sequence ID" value="NZ_RWKW01000090.1"/>
</dbReference>
<keyword evidence="1" id="KW-0805">Transcription regulation</keyword>
<dbReference type="PANTHER" id="PTHR30055">
    <property type="entry name" value="HTH-TYPE TRANSCRIPTIONAL REGULATOR RUTR"/>
    <property type="match status" value="1"/>
</dbReference>
<dbReference type="GO" id="GO:0003700">
    <property type="term" value="F:DNA-binding transcription factor activity"/>
    <property type="evidence" value="ECO:0007669"/>
    <property type="project" value="TreeGrafter"/>
</dbReference>
<feature type="domain" description="HTH tetR-type" evidence="5">
    <location>
        <begin position="10"/>
        <end position="70"/>
    </location>
</feature>
<dbReference type="Proteomes" id="UP000278398">
    <property type="component" value="Unassembled WGS sequence"/>
</dbReference>
<dbReference type="InterPro" id="IPR036271">
    <property type="entry name" value="Tet_transcr_reg_TetR-rel_C_sf"/>
</dbReference>
<dbReference type="Pfam" id="PF17932">
    <property type="entry name" value="TetR_C_24"/>
    <property type="match status" value="1"/>
</dbReference>
<evidence type="ECO:0000256" key="4">
    <source>
        <dbReference type="PROSITE-ProRule" id="PRU00335"/>
    </source>
</evidence>
<dbReference type="OrthoDB" id="9779746at2"/>
<keyword evidence="7" id="KW-1185">Reference proteome</keyword>
<protein>
    <submittedName>
        <fullName evidence="6">TetR/AcrR family transcriptional regulator</fullName>
    </submittedName>
</protein>
<dbReference type="InterPro" id="IPR009057">
    <property type="entry name" value="Homeodomain-like_sf"/>
</dbReference>
<dbReference type="PRINTS" id="PR00455">
    <property type="entry name" value="HTHTETR"/>
</dbReference>
<reference evidence="6 7" key="1">
    <citation type="submission" date="2018-12" db="EMBL/GenBank/DDBJ databases">
        <title>Mesorhizobium carbonis sp. nov., isolated from coal mine water.</title>
        <authorList>
            <person name="Xin W."/>
            <person name="Xu Z."/>
            <person name="Xiang F."/>
            <person name="Zhang J."/>
            <person name="Xi L."/>
            <person name="Liu J."/>
        </authorList>
    </citation>
    <scope>NUCLEOTIDE SEQUENCE [LARGE SCALE GENOMIC DNA]</scope>
    <source>
        <strain evidence="6 7">B2.3</strain>
    </source>
</reference>
<dbReference type="PANTHER" id="PTHR30055:SF234">
    <property type="entry name" value="HTH-TYPE TRANSCRIPTIONAL REGULATOR BETI"/>
    <property type="match status" value="1"/>
</dbReference>
<feature type="DNA-binding region" description="H-T-H motif" evidence="4">
    <location>
        <begin position="33"/>
        <end position="52"/>
    </location>
</feature>
<dbReference type="AlphaFoldDB" id="A0A429YT08"/>
<keyword evidence="2 4" id="KW-0238">DNA-binding</keyword>
<proteinExistence type="predicted"/>
<dbReference type="InterPro" id="IPR041490">
    <property type="entry name" value="KstR2_TetR_C"/>
</dbReference>
<dbReference type="Pfam" id="PF00440">
    <property type="entry name" value="TetR_N"/>
    <property type="match status" value="1"/>
</dbReference>
<name>A0A429YT08_9HYPH</name>
<evidence type="ECO:0000313" key="7">
    <source>
        <dbReference type="Proteomes" id="UP000278398"/>
    </source>
</evidence>
<sequence>MARSRAKDYDEKRLALLRKAAAVFARDGYDRASMGGLASECGVSKALFYHYYASKEALLFDIVSTHLEELVEVVEAADRPDVAPETRLEGLVAALLEAYRDADAQHKLQVGSMQLLPEADQAQLKALERQLVTRFADAVRAVAPEAFEGTPLLKPVTMSLFGMLNWFYMWFREGGPVSRQDYARIATRLLVGGIRELAAPLPPPA</sequence>
<evidence type="ECO:0000313" key="6">
    <source>
        <dbReference type="EMBL" id="RST84484.1"/>
    </source>
</evidence>
<dbReference type="SUPFAM" id="SSF46689">
    <property type="entry name" value="Homeodomain-like"/>
    <property type="match status" value="1"/>
</dbReference>
<dbReference type="InterPro" id="IPR001647">
    <property type="entry name" value="HTH_TetR"/>
</dbReference>
<organism evidence="6 7">
    <name type="scientific">Aquibium carbonis</name>
    <dbReference type="NCBI Taxonomy" id="2495581"/>
    <lineage>
        <taxon>Bacteria</taxon>
        <taxon>Pseudomonadati</taxon>
        <taxon>Pseudomonadota</taxon>
        <taxon>Alphaproteobacteria</taxon>
        <taxon>Hyphomicrobiales</taxon>
        <taxon>Phyllobacteriaceae</taxon>
        <taxon>Aquibium</taxon>
    </lineage>
</organism>
<dbReference type="PROSITE" id="PS50977">
    <property type="entry name" value="HTH_TETR_2"/>
    <property type="match status" value="1"/>
</dbReference>
<dbReference type="Gene3D" id="1.10.357.10">
    <property type="entry name" value="Tetracycline Repressor, domain 2"/>
    <property type="match status" value="1"/>
</dbReference>
<comment type="caution">
    <text evidence="6">The sequence shown here is derived from an EMBL/GenBank/DDBJ whole genome shotgun (WGS) entry which is preliminary data.</text>
</comment>
<evidence type="ECO:0000259" key="5">
    <source>
        <dbReference type="PROSITE" id="PS50977"/>
    </source>
</evidence>
<accession>A0A429YT08</accession>
<dbReference type="EMBL" id="RWKW01000090">
    <property type="protein sequence ID" value="RST84484.1"/>
    <property type="molecule type" value="Genomic_DNA"/>
</dbReference>
<gene>
    <name evidence="6" type="ORF">EJC49_20495</name>
</gene>
<dbReference type="GO" id="GO:0000976">
    <property type="term" value="F:transcription cis-regulatory region binding"/>
    <property type="evidence" value="ECO:0007669"/>
    <property type="project" value="TreeGrafter"/>
</dbReference>